<accession>A0A484Y2N9</accession>
<protein>
    <submittedName>
        <fullName evidence="2">Flagellar hook-associated 2 domain-containing protein</fullName>
    </submittedName>
</protein>
<evidence type="ECO:0000259" key="1">
    <source>
        <dbReference type="Pfam" id="PF07195"/>
    </source>
</evidence>
<dbReference type="InterPro" id="IPR040026">
    <property type="entry name" value="FliD"/>
</dbReference>
<dbReference type="Pfam" id="PF07195">
    <property type="entry name" value="FliD_C"/>
    <property type="match status" value="1"/>
</dbReference>
<name>A0A484Y2N9_9ENTR</name>
<dbReference type="EMBL" id="CAADIW010000024">
    <property type="protein sequence ID" value="VFS30760.1"/>
    <property type="molecule type" value="Genomic_DNA"/>
</dbReference>
<dbReference type="PANTHER" id="PTHR30288">
    <property type="entry name" value="FLAGELLAR CAP/ASSEMBLY PROTEIN FLID"/>
    <property type="match status" value="1"/>
</dbReference>
<keyword evidence="2" id="KW-0966">Cell projection</keyword>
<keyword evidence="2" id="KW-0969">Cilium</keyword>
<keyword evidence="2" id="KW-0282">Flagellum</keyword>
<dbReference type="GO" id="GO:0009421">
    <property type="term" value="C:bacterial-type flagellum filament cap"/>
    <property type="evidence" value="ECO:0007669"/>
    <property type="project" value="InterPro"/>
</dbReference>
<dbReference type="Proteomes" id="UP000351155">
    <property type="component" value="Unassembled WGS sequence"/>
</dbReference>
<dbReference type="AlphaFoldDB" id="A0A484Y2N9"/>
<dbReference type="PANTHER" id="PTHR30288:SF0">
    <property type="entry name" value="FLAGELLAR HOOK-ASSOCIATED PROTEIN 2"/>
    <property type="match status" value="1"/>
</dbReference>
<gene>
    <name evidence="2" type="primary">fliD_3</name>
    <name evidence="2" type="ORF">NCTC12126_02979</name>
</gene>
<feature type="domain" description="Flagellar hook-associated protein 2 C-terminal" evidence="1">
    <location>
        <begin position="29"/>
        <end position="99"/>
    </location>
</feature>
<evidence type="ECO:0000313" key="3">
    <source>
        <dbReference type="Proteomes" id="UP000351155"/>
    </source>
</evidence>
<dbReference type="GO" id="GO:0007155">
    <property type="term" value="P:cell adhesion"/>
    <property type="evidence" value="ECO:0007669"/>
    <property type="project" value="InterPro"/>
</dbReference>
<sequence length="108" mass="11503">MSPATIPYRPRSGYDSASATGALTVQTKAQNAVLVVNDITIERQSNTISDALPGVTFTVKAESKADETLDITRATDANQKAISDWVTAYNSLQSTINSVYQICGCRSG</sequence>
<dbReference type="InterPro" id="IPR010809">
    <property type="entry name" value="FliD_C"/>
</dbReference>
<dbReference type="GO" id="GO:0071973">
    <property type="term" value="P:bacterial-type flagellum-dependent cell motility"/>
    <property type="evidence" value="ECO:0007669"/>
    <property type="project" value="TreeGrafter"/>
</dbReference>
<proteinExistence type="predicted"/>
<evidence type="ECO:0000313" key="2">
    <source>
        <dbReference type="EMBL" id="VFS30760.1"/>
    </source>
</evidence>
<reference evidence="2 3" key="1">
    <citation type="submission" date="2019-03" db="EMBL/GenBank/DDBJ databases">
        <authorList>
            <consortium name="Pathogen Informatics"/>
        </authorList>
    </citation>
    <scope>NUCLEOTIDE SEQUENCE [LARGE SCALE GENOMIC DNA]</scope>
    <source>
        <strain evidence="2 3">NCTC12126</strain>
    </source>
</reference>
<organism evidence="2 3">
    <name type="scientific">Enterobacter cancerogenus</name>
    <dbReference type="NCBI Taxonomy" id="69218"/>
    <lineage>
        <taxon>Bacteria</taxon>
        <taxon>Pseudomonadati</taxon>
        <taxon>Pseudomonadota</taxon>
        <taxon>Gammaproteobacteria</taxon>
        <taxon>Enterobacterales</taxon>
        <taxon>Enterobacteriaceae</taxon>
        <taxon>Enterobacter</taxon>
        <taxon>Enterobacter cloacae complex</taxon>
    </lineage>
</organism>